<dbReference type="Proteomes" id="UP001285441">
    <property type="component" value="Unassembled WGS sequence"/>
</dbReference>
<evidence type="ECO:0000256" key="1">
    <source>
        <dbReference type="SAM" id="MobiDB-lite"/>
    </source>
</evidence>
<gene>
    <name evidence="2" type="ORF">B0H63DRAFT_447714</name>
</gene>
<feature type="compositionally biased region" description="Basic and acidic residues" evidence="1">
    <location>
        <begin position="300"/>
        <end position="314"/>
    </location>
</feature>
<feature type="region of interest" description="Disordered" evidence="1">
    <location>
        <begin position="432"/>
        <end position="520"/>
    </location>
</feature>
<name>A0AAE0U0Y0_9PEZI</name>
<keyword evidence="3" id="KW-1185">Reference proteome</keyword>
<feature type="compositionally biased region" description="Acidic residues" evidence="1">
    <location>
        <begin position="491"/>
        <end position="506"/>
    </location>
</feature>
<dbReference type="EMBL" id="JAULSW010000003">
    <property type="protein sequence ID" value="KAK3386811.1"/>
    <property type="molecule type" value="Genomic_DNA"/>
</dbReference>
<protein>
    <submittedName>
        <fullName evidence="2">Uncharacterized protein</fullName>
    </submittedName>
</protein>
<feature type="compositionally biased region" description="Basic and acidic residues" evidence="1">
    <location>
        <begin position="480"/>
        <end position="490"/>
    </location>
</feature>
<feature type="compositionally biased region" description="Basic and acidic residues" evidence="1">
    <location>
        <begin position="507"/>
        <end position="520"/>
    </location>
</feature>
<feature type="region of interest" description="Disordered" evidence="1">
    <location>
        <begin position="300"/>
        <end position="334"/>
    </location>
</feature>
<feature type="compositionally biased region" description="Basic and acidic residues" evidence="1">
    <location>
        <begin position="451"/>
        <end position="466"/>
    </location>
</feature>
<accession>A0AAE0U0Y0</accession>
<reference evidence="2" key="2">
    <citation type="submission" date="2023-06" db="EMBL/GenBank/DDBJ databases">
        <authorList>
            <consortium name="Lawrence Berkeley National Laboratory"/>
            <person name="Haridas S."/>
            <person name="Hensen N."/>
            <person name="Bonometti L."/>
            <person name="Westerberg I."/>
            <person name="Brannstrom I.O."/>
            <person name="Guillou S."/>
            <person name="Cros-Aarteil S."/>
            <person name="Calhoun S."/>
            <person name="Kuo A."/>
            <person name="Mondo S."/>
            <person name="Pangilinan J."/>
            <person name="Riley R."/>
            <person name="LaButti K."/>
            <person name="Andreopoulos B."/>
            <person name="Lipzen A."/>
            <person name="Chen C."/>
            <person name="Yanf M."/>
            <person name="Daum C."/>
            <person name="Ng V."/>
            <person name="Clum A."/>
            <person name="Steindorff A."/>
            <person name="Ohm R."/>
            <person name="Martin F."/>
            <person name="Silar P."/>
            <person name="Natvig D."/>
            <person name="Lalanne C."/>
            <person name="Gautier V."/>
            <person name="Ament-velasquez S.L."/>
            <person name="Kruys A."/>
            <person name="Hutchinson M.I."/>
            <person name="Powell A.J."/>
            <person name="Barry K."/>
            <person name="Miller A.N."/>
            <person name="Grigoriev I.V."/>
            <person name="Debuchy R."/>
            <person name="Gladieux P."/>
            <person name="Thoren M.H."/>
            <person name="Johannesson H."/>
        </authorList>
    </citation>
    <scope>NUCLEOTIDE SEQUENCE</scope>
    <source>
        <strain evidence="2">CBS 232.78</strain>
    </source>
</reference>
<proteinExistence type="predicted"/>
<evidence type="ECO:0000313" key="2">
    <source>
        <dbReference type="EMBL" id="KAK3386811.1"/>
    </source>
</evidence>
<reference evidence="2" key="1">
    <citation type="journal article" date="2023" name="Mol. Phylogenet. Evol.">
        <title>Genome-scale phylogeny and comparative genomics of the fungal order Sordariales.</title>
        <authorList>
            <person name="Hensen N."/>
            <person name="Bonometti L."/>
            <person name="Westerberg I."/>
            <person name="Brannstrom I.O."/>
            <person name="Guillou S."/>
            <person name="Cros-Aarteil S."/>
            <person name="Calhoun S."/>
            <person name="Haridas S."/>
            <person name="Kuo A."/>
            <person name="Mondo S."/>
            <person name="Pangilinan J."/>
            <person name="Riley R."/>
            <person name="LaButti K."/>
            <person name="Andreopoulos B."/>
            <person name="Lipzen A."/>
            <person name="Chen C."/>
            <person name="Yan M."/>
            <person name="Daum C."/>
            <person name="Ng V."/>
            <person name="Clum A."/>
            <person name="Steindorff A."/>
            <person name="Ohm R.A."/>
            <person name="Martin F."/>
            <person name="Silar P."/>
            <person name="Natvig D.O."/>
            <person name="Lalanne C."/>
            <person name="Gautier V."/>
            <person name="Ament-Velasquez S.L."/>
            <person name="Kruys A."/>
            <person name="Hutchinson M.I."/>
            <person name="Powell A.J."/>
            <person name="Barry K."/>
            <person name="Miller A.N."/>
            <person name="Grigoriev I.V."/>
            <person name="Debuchy R."/>
            <person name="Gladieux P."/>
            <person name="Hiltunen Thoren M."/>
            <person name="Johannesson H."/>
        </authorList>
    </citation>
    <scope>NUCLEOTIDE SEQUENCE</scope>
    <source>
        <strain evidence="2">CBS 232.78</strain>
    </source>
</reference>
<organism evidence="2 3">
    <name type="scientific">Podospora didyma</name>
    <dbReference type="NCBI Taxonomy" id="330526"/>
    <lineage>
        <taxon>Eukaryota</taxon>
        <taxon>Fungi</taxon>
        <taxon>Dikarya</taxon>
        <taxon>Ascomycota</taxon>
        <taxon>Pezizomycotina</taxon>
        <taxon>Sordariomycetes</taxon>
        <taxon>Sordariomycetidae</taxon>
        <taxon>Sordariales</taxon>
        <taxon>Podosporaceae</taxon>
        <taxon>Podospora</taxon>
    </lineage>
</organism>
<sequence length="520" mass="57037">MTVKLGSFPGMGLEIAYEDDYSGRAAAIVIEKVIDFVVHIFNANYNVRSIAEWHLDRPESSPERNPPPSCRRATKCAARYGYDIPEDFEFSSAEAESRRLEDITKASPGSTRLSRPWSLFEQKGFRQDDRKGLPSPMPDWVSSFTVRSFPKDGIQENLSYPVLQHLPLQGLESDASPRDATPGSTEIQCHCEGANAATAAVMMLEHLSNEHVRPVVAITTVEKTVRVWITYSRSPSLDDPAKFLMLPQRMTCIWKGDMTIILDLVKFSAIINNAHKWALREQRPRISGFVHLWKAQYPMERRSTKKPEEPKTLNEPKTAAATSSDRSIAPMSENPPKFSVAVPLPTAKQPAFNFSLAPLPTARQPAFNFNLAPAPKETTLGLASALFSSLPAGKDKPLASAYTPPPGPLTVKDNALGFATSALLSVAGRSNPCVRDDSASAPGWCSPFSSEGREEGAIRSTSKEGVEANQSAAPEPIQQLHDDGDGKYDAGDEEDEWEDETSDCETDDSRSKEPRKGSGS</sequence>
<comment type="caution">
    <text evidence="2">The sequence shown here is derived from an EMBL/GenBank/DDBJ whole genome shotgun (WGS) entry which is preliminary data.</text>
</comment>
<evidence type="ECO:0000313" key="3">
    <source>
        <dbReference type="Proteomes" id="UP001285441"/>
    </source>
</evidence>
<dbReference type="AlphaFoldDB" id="A0AAE0U0Y0"/>